<gene>
    <name evidence="2" type="ORF">QUV98_05745</name>
</gene>
<feature type="transmembrane region" description="Helical" evidence="1">
    <location>
        <begin position="47"/>
        <end position="67"/>
    </location>
</feature>
<dbReference type="RefSeq" id="WP_087304250.1">
    <property type="nucleotide sequence ID" value="NZ_JAUDCK010000016.1"/>
</dbReference>
<proteinExistence type="predicted"/>
<feature type="transmembrane region" description="Helical" evidence="1">
    <location>
        <begin position="73"/>
        <end position="95"/>
    </location>
</feature>
<keyword evidence="1" id="KW-1133">Transmembrane helix</keyword>
<dbReference type="Proteomes" id="UP001529275">
    <property type="component" value="Unassembled WGS sequence"/>
</dbReference>
<keyword evidence="1" id="KW-0472">Membrane</keyword>
<evidence type="ECO:0008006" key="4">
    <source>
        <dbReference type="Google" id="ProtNLM"/>
    </source>
</evidence>
<sequence>MKYRVIYNKGLPKSMLEKIKNREYTLDEIHSMYQVIKRNHDAKQKGWIRAMIILIICIVGVGGLGITKVQQQALIVYLFSIGFVAVLCILILIYAKINAVNKEMNQLQKALEIGYPELAERFFVKS</sequence>
<accession>A0ABT7UI48</accession>
<dbReference type="EMBL" id="JAUDCK010000016">
    <property type="protein sequence ID" value="MDM8195818.1"/>
    <property type="molecule type" value="Genomic_DNA"/>
</dbReference>
<reference evidence="3" key="1">
    <citation type="submission" date="2023-06" db="EMBL/GenBank/DDBJ databases">
        <title>Identification and characterization of horizontal gene transfer across gut microbiota members of farm animals based on homology search.</title>
        <authorList>
            <person name="Zeman M."/>
            <person name="Kubasova T."/>
            <person name="Jahodarova E."/>
            <person name="Nykrynova M."/>
            <person name="Rychlik I."/>
        </authorList>
    </citation>
    <scope>NUCLEOTIDE SEQUENCE [LARGE SCALE GENOMIC DNA]</scope>
    <source>
        <strain evidence="3">ET341</strain>
    </source>
</reference>
<name>A0ABT7UI48_9FIRM</name>
<evidence type="ECO:0000313" key="2">
    <source>
        <dbReference type="EMBL" id="MDM8195818.1"/>
    </source>
</evidence>
<evidence type="ECO:0000313" key="3">
    <source>
        <dbReference type="Proteomes" id="UP001529275"/>
    </source>
</evidence>
<keyword evidence="3" id="KW-1185">Reference proteome</keyword>
<organism evidence="2 3">
    <name type="scientific">Massilimicrobiota timonensis</name>
    <dbReference type="NCBI Taxonomy" id="1776392"/>
    <lineage>
        <taxon>Bacteria</taxon>
        <taxon>Bacillati</taxon>
        <taxon>Bacillota</taxon>
        <taxon>Erysipelotrichia</taxon>
        <taxon>Erysipelotrichales</taxon>
        <taxon>Erysipelotrichaceae</taxon>
        <taxon>Massilimicrobiota</taxon>
    </lineage>
</organism>
<keyword evidence="1" id="KW-0812">Transmembrane</keyword>
<evidence type="ECO:0000256" key="1">
    <source>
        <dbReference type="SAM" id="Phobius"/>
    </source>
</evidence>
<comment type="caution">
    <text evidence="2">The sequence shown here is derived from an EMBL/GenBank/DDBJ whole genome shotgun (WGS) entry which is preliminary data.</text>
</comment>
<protein>
    <recommendedName>
        <fullName evidence="4">DUF202 domain-containing protein</fullName>
    </recommendedName>
</protein>